<keyword evidence="1" id="KW-1133">Transmembrane helix</keyword>
<reference evidence="3 4" key="1">
    <citation type="submission" date="2016-07" db="EMBL/GenBank/DDBJ databases">
        <title>Pervasive Adenine N6-methylation of Active Genes in Fungi.</title>
        <authorList>
            <consortium name="DOE Joint Genome Institute"/>
            <person name="Mondo S.J."/>
            <person name="Dannebaum R.O."/>
            <person name="Kuo R.C."/>
            <person name="Labutti K."/>
            <person name="Haridas S."/>
            <person name="Kuo A."/>
            <person name="Salamov A."/>
            <person name="Ahrendt S.R."/>
            <person name="Lipzen A."/>
            <person name="Sullivan W."/>
            <person name="Andreopoulos W.B."/>
            <person name="Clum A."/>
            <person name="Lindquist E."/>
            <person name="Daum C."/>
            <person name="Ramamoorthy G.K."/>
            <person name="Gryganskyi A."/>
            <person name="Culley D."/>
            <person name="Magnuson J.K."/>
            <person name="James T.Y."/>
            <person name="O'Malley M.A."/>
            <person name="Stajich J.E."/>
            <person name="Spatafora J.W."/>
            <person name="Visel A."/>
            <person name="Grigoriev I.V."/>
        </authorList>
    </citation>
    <scope>NUCLEOTIDE SEQUENCE [LARGE SCALE GENOMIC DNA]</scope>
    <source>
        <strain evidence="3 4">NRRL 3301</strain>
    </source>
</reference>
<dbReference type="EMBL" id="MCGT01000018">
    <property type="protein sequence ID" value="ORX52303.1"/>
    <property type="molecule type" value="Genomic_DNA"/>
</dbReference>
<comment type="caution">
    <text evidence="3">The sequence shown here is derived from an EMBL/GenBank/DDBJ whole genome shotgun (WGS) entry which is preliminary data.</text>
</comment>
<keyword evidence="1" id="KW-0812">Transmembrane</keyword>
<organism evidence="3 4">
    <name type="scientific">Hesseltinella vesiculosa</name>
    <dbReference type="NCBI Taxonomy" id="101127"/>
    <lineage>
        <taxon>Eukaryota</taxon>
        <taxon>Fungi</taxon>
        <taxon>Fungi incertae sedis</taxon>
        <taxon>Mucoromycota</taxon>
        <taxon>Mucoromycotina</taxon>
        <taxon>Mucoromycetes</taxon>
        <taxon>Mucorales</taxon>
        <taxon>Cunninghamellaceae</taxon>
        <taxon>Hesseltinella</taxon>
    </lineage>
</organism>
<keyword evidence="2" id="KW-0732">Signal</keyword>
<feature type="transmembrane region" description="Helical" evidence="1">
    <location>
        <begin position="91"/>
        <end position="120"/>
    </location>
</feature>
<protein>
    <submittedName>
        <fullName evidence="3">Uncharacterized protein</fullName>
    </submittedName>
</protein>
<sequence>MKVSIVSLVALVAAVSAGTPGFHDNADMSSDVTSIQGKHMNVSPHSNRLNARDNSCGSVWYLTKCANFWCPCGFEMPMQPPKKSMFLKRRLIFFFIATTLTAVTTTVTMTAMLVAVAAVLPTATPNVAPATKKCVPLY</sequence>
<proteinExistence type="predicted"/>
<evidence type="ECO:0000256" key="1">
    <source>
        <dbReference type="SAM" id="Phobius"/>
    </source>
</evidence>
<accession>A0A1X2GEX3</accession>
<dbReference type="Proteomes" id="UP000242146">
    <property type="component" value="Unassembled WGS sequence"/>
</dbReference>
<feature type="signal peptide" evidence="2">
    <location>
        <begin position="1"/>
        <end position="17"/>
    </location>
</feature>
<dbReference type="AlphaFoldDB" id="A0A1X2GEX3"/>
<feature type="chain" id="PRO_5012485106" evidence="2">
    <location>
        <begin position="18"/>
        <end position="138"/>
    </location>
</feature>
<evidence type="ECO:0000256" key="2">
    <source>
        <dbReference type="SAM" id="SignalP"/>
    </source>
</evidence>
<evidence type="ECO:0000313" key="3">
    <source>
        <dbReference type="EMBL" id="ORX52303.1"/>
    </source>
</evidence>
<keyword evidence="4" id="KW-1185">Reference proteome</keyword>
<evidence type="ECO:0000313" key="4">
    <source>
        <dbReference type="Proteomes" id="UP000242146"/>
    </source>
</evidence>
<keyword evidence="1" id="KW-0472">Membrane</keyword>
<gene>
    <name evidence="3" type="ORF">DM01DRAFT_126415</name>
</gene>
<name>A0A1X2GEX3_9FUNG</name>